<evidence type="ECO:0000313" key="1">
    <source>
        <dbReference type="EMBL" id="MDT0249814.1"/>
    </source>
</evidence>
<sequence length="82" mass="8629">MANKKAAPLRVQTDYGEVALAPKSGKYWHLNSTAAQILDELQTGGDARSATDALVATYGISAEQASRDVASTIASLHREGLV</sequence>
<evidence type="ECO:0000313" key="2">
    <source>
        <dbReference type="Proteomes" id="UP001180729"/>
    </source>
</evidence>
<dbReference type="RefSeq" id="WP_075403890.1">
    <property type="nucleotide sequence ID" value="NZ_CAUOQX010000005.1"/>
</dbReference>
<dbReference type="Pfam" id="PF05402">
    <property type="entry name" value="PqqD"/>
    <property type="match status" value="1"/>
</dbReference>
<dbReference type="AlphaFoldDB" id="A0AAE4G618"/>
<dbReference type="InterPro" id="IPR008792">
    <property type="entry name" value="PQQD"/>
</dbReference>
<gene>
    <name evidence="1" type="ORF">RMW62_12080</name>
</gene>
<dbReference type="Proteomes" id="UP001180729">
    <property type="component" value="Unassembled WGS sequence"/>
</dbReference>
<dbReference type="EMBL" id="JAMZMH010000018">
    <property type="protein sequence ID" value="MDT0249814.1"/>
    <property type="molecule type" value="Genomic_DNA"/>
</dbReference>
<name>A0AAE4G618_9ACTO</name>
<reference evidence="1" key="1">
    <citation type="submission" date="2022-06" db="EMBL/GenBank/DDBJ databases">
        <title>Draft Genome Sequences of Three Actinomyces oris Strains, Isolated from Healthy Human Feces.</title>
        <authorList>
            <person name="Ye Y."/>
            <person name="Liu C."/>
            <person name="Zhao J."/>
            <person name="Xu J."/>
            <person name="Huang H."/>
            <person name="Wang B."/>
            <person name="Wei J."/>
            <person name="Jing X."/>
        </authorList>
    </citation>
    <scope>NUCLEOTIDE SEQUENCE</scope>
    <source>
        <strain evidence="1">CNGBCC1803368</strain>
    </source>
</reference>
<protein>
    <submittedName>
        <fullName evidence="1">PqqD family protein</fullName>
    </submittedName>
</protein>
<dbReference type="InterPro" id="IPR041881">
    <property type="entry name" value="PqqD_sf"/>
</dbReference>
<accession>A0AAE4G618</accession>
<proteinExistence type="predicted"/>
<dbReference type="Gene3D" id="1.10.10.1150">
    <property type="entry name" value="Coenzyme PQQ synthesis protein D (PqqD)"/>
    <property type="match status" value="1"/>
</dbReference>
<organism evidence="1 2">
    <name type="scientific">Actinomyces oris</name>
    <dbReference type="NCBI Taxonomy" id="544580"/>
    <lineage>
        <taxon>Bacteria</taxon>
        <taxon>Bacillati</taxon>
        <taxon>Actinomycetota</taxon>
        <taxon>Actinomycetes</taxon>
        <taxon>Actinomycetales</taxon>
        <taxon>Actinomycetaceae</taxon>
        <taxon>Actinomyces</taxon>
    </lineage>
</organism>
<comment type="caution">
    <text evidence="1">The sequence shown here is derived from an EMBL/GenBank/DDBJ whole genome shotgun (WGS) entry which is preliminary data.</text>
</comment>